<dbReference type="Pfam" id="PF12680">
    <property type="entry name" value="SnoaL_2"/>
    <property type="match status" value="1"/>
</dbReference>
<comment type="caution">
    <text evidence="2">The sequence shown here is derived from an EMBL/GenBank/DDBJ whole genome shotgun (WGS) entry which is preliminary data.</text>
</comment>
<organism evidence="2 3">
    <name type="scientific">Leifsonia virtsii</name>
    <dbReference type="NCBI Taxonomy" id="3035915"/>
    <lineage>
        <taxon>Bacteria</taxon>
        <taxon>Bacillati</taxon>
        <taxon>Actinomycetota</taxon>
        <taxon>Actinomycetes</taxon>
        <taxon>Micrococcales</taxon>
        <taxon>Microbacteriaceae</taxon>
        <taxon>Leifsonia</taxon>
    </lineage>
</organism>
<proteinExistence type="predicted"/>
<dbReference type="RefSeq" id="WP_301218558.1">
    <property type="nucleotide sequence ID" value="NZ_JAROCB010000002.1"/>
</dbReference>
<reference evidence="2" key="1">
    <citation type="submission" date="2023-03" db="EMBL/GenBank/DDBJ databases">
        <title>MT1 and MT2 Draft Genomes of Novel Species.</title>
        <authorList>
            <person name="Venkateswaran K."/>
        </authorList>
    </citation>
    <scope>NUCLEOTIDE SEQUENCE</scope>
    <source>
        <strain evidence="2">F6_8S_P_1A</strain>
    </source>
</reference>
<dbReference type="Proteomes" id="UP001174210">
    <property type="component" value="Unassembled WGS sequence"/>
</dbReference>
<gene>
    <name evidence="2" type="ORF">P5G59_10205</name>
</gene>
<dbReference type="SUPFAM" id="SSF54427">
    <property type="entry name" value="NTF2-like"/>
    <property type="match status" value="1"/>
</dbReference>
<protein>
    <submittedName>
        <fullName evidence="2">Nuclear transport factor 2 family protein</fullName>
    </submittedName>
</protein>
<sequence length="126" mass="13709">MAATDTETVAKAYIQAVGAHDPEALEKLLDDQVRAEFAGSTSDKEAWLTALKRLMPALVRNELREVFTAGDRACVVYDFVTDTSAGAVRCVELLTVVDGRITQIELLLDRAAFAPVNAELAERAKQ</sequence>
<feature type="domain" description="SnoaL-like" evidence="1">
    <location>
        <begin position="11"/>
        <end position="103"/>
    </location>
</feature>
<dbReference type="Gene3D" id="3.10.450.50">
    <property type="match status" value="1"/>
</dbReference>
<accession>A0ABT8IXG9</accession>
<evidence type="ECO:0000313" key="2">
    <source>
        <dbReference type="EMBL" id="MDN4597513.1"/>
    </source>
</evidence>
<evidence type="ECO:0000259" key="1">
    <source>
        <dbReference type="Pfam" id="PF12680"/>
    </source>
</evidence>
<dbReference type="EMBL" id="JAROCB010000002">
    <property type="protein sequence ID" value="MDN4597513.1"/>
    <property type="molecule type" value="Genomic_DNA"/>
</dbReference>
<keyword evidence="3" id="KW-1185">Reference proteome</keyword>
<evidence type="ECO:0000313" key="3">
    <source>
        <dbReference type="Proteomes" id="UP001174210"/>
    </source>
</evidence>
<name>A0ABT8IXG9_9MICO</name>
<dbReference type="InterPro" id="IPR032710">
    <property type="entry name" value="NTF2-like_dom_sf"/>
</dbReference>
<dbReference type="InterPro" id="IPR037401">
    <property type="entry name" value="SnoaL-like"/>
</dbReference>